<dbReference type="RefSeq" id="WP_342020889.1">
    <property type="nucleotide sequence ID" value="NZ_JBBYAK010000001.1"/>
</dbReference>
<protein>
    <submittedName>
        <fullName evidence="6">Chorismate synthase</fullName>
    </submittedName>
</protein>
<dbReference type="Pfam" id="PF26323">
    <property type="entry name" value="EsxC"/>
    <property type="match status" value="1"/>
</dbReference>
<dbReference type="InterPro" id="IPR058928">
    <property type="entry name" value="EsxC"/>
</dbReference>
<evidence type="ECO:0000256" key="4">
    <source>
        <dbReference type="ARBA" id="ARBA00093779"/>
    </source>
</evidence>
<keyword evidence="3" id="KW-0843">Virulence</keyword>
<name>A0ABU9K5H5_9BACI</name>
<comment type="caution">
    <text evidence="6">The sequence shown here is derived from an EMBL/GenBank/DDBJ whole genome shotgun (WGS) entry which is preliminary data.</text>
</comment>
<dbReference type="EMBL" id="JBBYAK010000001">
    <property type="protein sequence ID" value="MEL3959265.1"/>
    <property type="molecule type" value="Genomic_DNA"/>
</dbReference>
<evidence type="ECO:0000313" key="6">
    <source>
        <dbReference type="EMBL" id="MEL3959265.1"/>
    </source>
</evidence>
<gene>
    <name evidence="6" type="ORF">NST17_19105</name>
</gene>
<evidence type="ECO:0000256" key="3">
    <source>
        <dbReference type="ARBA" id="ARBA00023026"/>
    </source>
</evidence>
<comment type="subcellular location">
    <subcellularLocation>
        <location evidence="1">Secreted</location>
    </subcellularLocation>
</comment>
<proteinExistence type="inferred from homology"/>
<reference evidence="6 7" key="1">
    <citation type="submission" date="2024-03" db="EMBL/GenBank/DDBJ databases">
        <title>Bacilli Hybrid Assemblies.</title>
        <authorList>
            <person name="Kovac J."/>
        </authorList>
    </citation>
    <scope>NUCLEOTIDE SEQUENCE [LARGE SCALE GENOMIC DNA]</scope>
    <source>
        <strain evidence="6 7">FSL M8-0022</strain>
    </source>
</reference>
<feature type="coiled-coil region" evidence="5">
    <location>
        <begin position="98"/>
        <end position="132"/>
    </location>
</feature>
<evidence type="ECO:0000256" key="1">
    <source>
        <dbReference type="ARBA" id="ARBA00004613"/>
    </source>
</evidence>
<keyword evidence="7" id="KW-1185">Reference proteome</keyword>
<accession>A0ABU9K5H5</accession>
<organism evidence="6 7">
    <name type="scientific">Caldifermentibacillus hisashii</name>
    <dbReference type="NCBI Taxonomy" id="996558"/>
    <lineage>
        <taxon>Bacteria</taxon>
        <taxon>Bacillati</taxon>
        <taxon>Bacillota</taxon>
        <taxon>Bacilli</taxon>
        <taxon>Bacillales</taxon>
        <taxon>Bacillaceae</taxon>
        <taxon>Caldifermentibacillus</taxon>
    </lineage>
</organism>
<evidence type="ECO:0000256" key="5">
    <source>
        <dbReference type="SAM" id="Coils"/>
    </source>
</evidence>
<comment type="similarity">
    <text evidence="4">Belongs to the EsxC family.</text>
</comment>
<keyword evidence="5" id="KW-0175">Coiled coil</keyword>
<sequence>MFNFFKTDTEIKRDYYKMLYDNLKKILNDFENNMNEADAAYSSYTGSVPNLSNSKIPSNVFEPKREELNHKLKQYFDQEKQKRSDLVSAKNKAYEKYMHYKQLAIKEAEERAEKAKKEMKAFEERMEKLYGKR</sequence>
<keyword evidence="2" id="KW-0964">Secreted</keyword>
<evidence type="ECO:0000313" key="7">
    <source>
        <dbReference type="Proteomes" id="UP001459714"/>
    </source>
</evidence>
<dbReference type="Proteomes" id="UP001459714">
    <property type="component" value="Unassembled WGS sequence"/>
</dbReference>
<evidence type="ECO:0000256" key="2">
    <source>
        <dbReference type="ARBA" id="ARBA00022525"/>
    </source>
</evidence>